<dbReference type="InterPro" id="IPR020147">
    <property type="entry name" value="Phage_T7-like_1.2"/>
</dbReference>
<dbReference type="Proteomes" id="UP000263220">
    <property type="component" value="Segment"/>
</dbReference>
<organism evidence="1 2">
    <name type="scientific">Dickeya phage vB_DsoP_JA10</name>
    <dbReference type="NCBI Taxonomy" id="2283033"/>
    <lineage>
        <taxon>Viruses</taxon>
        <taxon>Duplodnaviria</taxon>
        <taxon>Heunggongvirae</taxon>
        <taxon>Uroviricota</taxon>
        <taxon>Caudoviricetes</taxon>
        <taxon>Autographivirales</taxon>
        <taxon>Autotranscriptaviridae</taxon>
        <taxon>Studiervirinae</taxon>
        <taxon>Ningirsuvirus</taxon>
        <taxon>Ningirsuvirus JA10</taxon>
    </lineage>
</organism>
<name>A0A384ZVT7_9CAUD</name>
<protein>
    <recommendedName>
        <fullName evidence="3">dGTP triphosphohydrolase inhibitor</fullName>
    </recommendedName>
</protein>
<dbReference type="EMBL" id="MH460459">
    <property type="protein sequence ID" value="AXG66361.1"/>
    <property type="molecule type" value="Genomic_DNA"/>
</dbReference>
<proteinExistence type="predicted"/>
<reference evidence="1 2" key="1">
    <citation type="journal article" date="2018" name="Front. Microbiol.">
        <title>Jumbo Bacteriophages Are Represented Within an Increasing Diversity of Environmental Viruses Infecting the Emerging Phytopathogen, Dickeya solani.</title>
        <authorList>
            <person name="Day A.W."/>
            <person name="Ahn J."/>
            <person name="Salmond G.P.C."/>
        </authorList>
    </citation>
    <scope>NUCLEOTIDE SEQUENCE [LARGE SCALE GENOMIC DNA]</scope>
</reference>
<keyword evidence="2" id="KW-1185">Reference proteome</keyword>
<evidence type="ECO:0008006" key="3">
    <source>
        <dbReference type="Google" id="ProtNLM"/>
    </source>
</evidence>
<dbReference type="Pfam" id="PF10922">
    <property type="entry name" value="T7-like_gp12"/>
    <property type="match status" value="1"/>
</dbReference>
<accession>A0A384ZVT7</accession>
<sequence>MGRISHCNIVAYNKAYERVINCGASIVSERWLDQALMREVELLIVTMNLQPIAKREFSDYDEEVLINSQTAWLNKLADELDYWQSKS</sequence>
<gene>
    <name evidence="1" type="ORF">JA10_008</name>
</gene>
<evidence type="ECO:0000313" key="1">
    <source>
        <dbReference type="EMBL" id="AXG66361.1"/>
    </source>
</evidence>
<evidence type="ECO:0000313" key="2">
    <source>
        <dbReference type="Proteomes" id="UP000263220"/>
    </source>
</evidence>